<gene>
    <name evidence="1" type="ORF">D2N39_22405</name>
</gene>
<comment type="caution">
    <text evidence="1">The sequence shown here is derived from an EMBL/GenBank/DDBJ whole genome shotgun (WGS) entry which is preliminary data.</text>
</comment>
<dbReference type="InterPro" id="IPR036388">
    <property type="entry name" value="WH-like_DNA-bd_sf"/>
</dbReference>
<dbReference type="Gene3D" id="1.10.10.10">
    <property type="entry name" value="Winged helix-like DNA-binding domain superfamily/Winged helix DNA-binding domain"/>
    <property type="match status" value="1"/>
</dbReference>
<evidence type="ECO:0000313" key="1">
    <source>
        <dbReference type="EMBL" id="RID89602.1"/>
    </source>
</evidence>
<name>A0A398BH79_9RHOB</name>
<dbReference type="InterPro" id="IPR009534">
    <property type="entry name" value="DUF1153"/>
</dbReference>
<dbReference type="GO" id="GO:0043565">
    <property type="term" value="F:sequence-specific DNA binding"/>
    <property type="evidence" value="ECO:0007669"/>
    <property type="project" value="InterPro"/>
</dbReference>
<dbReference type="InterPro" id="IPR010921">
    <property type="entry name" value="Trp_repressor/repl_initiator"/>
</dbReference>
<proteinExistence type="predicted"/>
<dbReference type="Pfam" id="PF06627">
    <property type="entry name" value="DUF1153"/>
    <property type="match status" value="1"/>
</dbReference>
<dbReference type="AlphaFoldDB" id="A0A398BH79"/>
<keyword evidence="2" id="KW-1185">Reference proteome</keyword>
<reference evidence="1 2" key="1">
    <citation type="submission" date="2018-09" db="EMBL/GenBank/DDBJ databases">
        <title>Gemmobacter lutimaris sp. nov., a marine bacterium isolated from tidal flat.</title>
        <authorList>
            <person name="Lee D.W."/>
            <person name="Yoo Y."/>
            <person name="Kim J.-J."/>
            <person name="Kim B.S."/>
        </authorList>
    </citation>
    <scope>NUCLEOTIDE SEQUENCE [LARGE SCALE GENOMIC DNA]</scope>
    <source>
        <strain evidence="1 2">YJ-T1-11</strain>
    </source>
</reference>
<accession>A0A398BH79</accession>
<dbReference type="Proteomes" id="UP000266649">
    <property type="component" value="Unassembled WGS sequence"/>
</dbReference>
<evidence type="ECO:0000313" key="2">
    <source>
        <dbReference type="Proteomes" id="UP000266649"/>
    </source>
</evidence>
<dbReference type="RefSeq" id="WP_119136920.1">
    <property type="nucleotide sequence ID" value="NZ_QXXQ01000049.1"/>
</dbReference>
<organism evidence="1 2">
    <name type="scientific">Gemmobacter lutimaris</name>
    <dbReference type="NCBI Taxonomy" id="2306023"/>
    <lineage>
        <taxon>Bacteria</taxon>
        <taxon>Pseudomonadati</taxon>
        <taxon>Pseudomonadota</taxon>
        <taxon>Alphaproteobacteria</taxon>
        <taxon>Rhodobacterales</taxon>
        <taxon>Paracoccaceae</taxon>
        <taxon>Gemmobacter</taxon>
    </lineage>
</organism>
<dbReference type="SUPFAM" id="SSF48295">
    <property type="entry name" value="TrpR-like"/>
    <property type="match status" value="1"/>
</dbReference>
<sequence length="122" mass="14003">MSVTMDDSIKRWMAKRKTALVIEIMQGKTTVAEASRSFDLSPSEIEGWVDDAKRGMENSLRANPLDIREQYEKQLKDLQEAYGEAMLELRARKKFQALLDAQDDKCSRASIRAFSLRASRCR</sequence>
<dbReference type="OrthoDB" id="5954389at2"/>
<dbReference type="EMBL" id="QXXQ01000049">
    <property type="protein sequence ID" value="RID89602.1"/>
    <property type="molecule type" value="Genomic_DNA"/>
</dbReference>
<protein>
    <submittedName>
        <fullName evidence="1">DUF1153 domain-containing protein</fullName>
    </submittedName>
</protein>